<name>A0A3D8J181_9HELI</name>
<dbReference type="Gene3D" id="3.30.460.10">
    <property type="entry name" value="Beta Polymerase, domain 2"/>
    <property type="match status" value="1"/>
</dbReference>
<reference evidence="13 14" key="1">
    <citation type="submission" date="2018-04" db="EMBL/GenBank/DDBJ databases">
        <title>Novel Campyloabacter and Helicobacter Species and Strains.</title>
        <authorList>
            <person name="Mannion A.J."/>
            <person name="Shen Z."/>
            <person name="Fox J.G."/>
        </authorList>
    </citation>
    <scope>NUCLEOTIDE SEQUENCE [LARGE SCALE GENOMIC DNA]</scope>
    <source>
        <strain evidence="13 14">MIT 04-9366</strain>
    </source>
</reference>
<comment type="similarity">
    <text evidence="9">Belongs to the tRNA nucleotidyltransferase/poly(A) polymerase family.</text>
</comment>
<dbReference type="Pfam" id="PF01743">
    <property type="entry name" value="PolyA_pol"/>
    <property type="match status" value="1"/>
</dbReference>
<dbReference type="Gene3D" id="1.10.3090.10">
    <property type="entry name" value="cca-adding enzyme, domain 2"/>
    <property type="match status" value="1"/>
</dbReference>
<dbReference type="Pfam" id="PF12627">
    <property type="entry name" value="PolyA_pol_RNAbd"/>
    <property type="match status" value="1"/>
</dbReference>
<evidence type="ECO:0000313" key="14">
    <source>
        <dbReference type="Proteomes" id="UP000257045"/>
    </source>
</evidence>
<dbReference type="Proteomes" id="UP000257045">
    <property type="component" value="Unassembled WGS sequence"/>
</dbReference>
<organism evidence="13 14">
    <name type="scientific">Helicobacter brantae</name>
    <dbReference type="NCBI Taxonomy" id="375927"/>
    <lineage>
        <taxon>Bacteria</taxon>
        <taxon>Pseudomonadati</taxon>
        <taxon>Campylobacterota</taxon>
        <taxon>Epsilonproteobacteria</taxon>
        <taxon>Campylobacterales</taxon>
        <taxon>Helicobacteraceae</taxon>
        <taxon>Helicobacter</taxon>
    </lineage>
</organism>
<dbReference type="GO" id="GO:0008033">
    <property type="term" value="P:tRNA processing"/>
    <property type="evidence" value="ECO:0007669"/>
    <property type="project" value="UniProtKB-KW"/>
</dbReference>
<dbReference type="Gene3D" id="1.10.246.80">
    <property type="match status" value="1"/>
</dbReference>
<dbReference type="InterPro" id="IPR050264">
    <property type="entry name" value="Bact_CCA-adding_enz_type3_sf"/>
</dbReference>
<dbReference type="RefSeq" id="WP_115569279.1">
    <property type="nucleotide sequence ID" value="NZ_NXLV01000004.1"/>
</dbReference>
<keyword evidence="5" id="KW-0479">Metal-binding</keyword>
<dbReference type="OrthoDB" id="9805698at2"/>
<dbReference type="EMBL" id="NXLV01000004">
    <property type="protein sequence ID" value="RDU71133.1"/>
    <property type="molecule type" value="Genomic_DNA"/>
</dbReference>
<evidence type="ECO:0000313" key="13">
    <source>
        <dbReference type="EMBL" id="RDU71133.1"/>
    </source>
</evidence>
<dbReference type="InterPro" id="IPR043519">
    <property type="entry name" value="NT_sf"/>
</dbReference>
<evidence type="ECO:0000256" key="7">
    <source>
        <dbReference type="ARBA" id="ARBA00022842"/>
    </source>
</evidence>
<dbReference type="PANTHER" id="PTHR46173">
    <property type="entry name" value="CCA TRNA NUCLEOTIDYLTRANSFERASE 1, MITOCHONDRIAL"/>
    <property type="match status" value="1"/>
</dbReference>
<keyword evidence="14" id="KW-1185">Reference proteome</keyword>
<dbReference type="GO" id="GO:0000166">
    <property type="term" value="F:nucleotide binding"/>
    <property type="evidence" value="ECO:0007669"/>
    <property type="project" value="UniProtKB-KW"/>
</dbReference>
<keyword evidence="2 9" id="KW-0808">Transferase</keyword>
<keyword evidence="6" id="KW-0547">Nucleotide-binding</keyword>
<dbReference type="CDD" id="cd05398">
    <property type="entry name" value="NT_ClassII-CCAase"/>
    <property type="match status" value="1"/>
</dbReference>
<dbReference type="SUPFAM" id="SSF81891">
    <property type="entry name" value="Poly A polymerase C-terminal region-like"/>
    <property type="match status" value="1"/>
</dbReference>
<evidence type="ECO:0008006" key="15">
    <source>
        <dbReference type="Google" id="ProtNLM"/>
    </source>
</evidence>
<dbReference type="InterPro" id="IPR002646">
    <property type="entry name" value="PolA_pol_head_dom"/>
</dbReference>
<evidence type="ECO:0000256" key="4">
    <source>
        <dbReference type="ARBA" id="ARBA00022695"/>
    </source>
</evidence>
<dbReference type="Pfam" id="PF13735">
    <property type="entry name" value="tRNA_NucTran2_2"/>
    <property type="match status" value="1"/>
</dbReference>
<sequence length="378" mass="43504">MREFIPSSVLEILDTLEKKGFPSYLVGGCVRDFLLKLSPKDWDICTPATPSEVLEIFPNSIELGAKYGTIGIKTPMGIIQATTFRTELDYQDYRHPKVSFCKEIDEDLKRRDFTINAIAYHTKSGFYDPFGGREDLERGIISCVGEAKMRFQEDALRILRLVRFSSRFDFTPQKDTLHSALTCSPLLSHISQERIREELLGIFQTSFWSKYFSTFAPIYTQVFPELKKPFKHKISNLSILFAYILSSEQELGALQRLKIDKTTQKRTEILLRYKEQTLENDKISIKFLLKSMGYDNFTALLELQKLLGKDTKGVYKTLQNLMIADECFSLKDLKVNGNDIASLGYEREKIGEILENLLEKVIRGELPNQKEILLRSIS</sequence>
<dbReference type="GO" id="GO:0000049">
    <property type="term" value="F:tRNA binding"/>
    <property type="evidence" value="ECO:0007669"/>
    <property type="project" value="TreeGrafter"/>
</dbReference>
<keyword evidence="8 9" id="KW-0694">RNA-binding</keyword>
<dbReference type="InterPro" id="IPR032828">
    <property type="entry name" value="PolyA_RNA-bd"/>
</dbReference>
<evidence type="ECO:0000259" key="10">
    <source>
        <dbReference type="Pfam" id="PF01743"/>
    </source>
</evidence>
<dbReference type="GO" id="GO:0016779">
    <property type="term" value="F:nucleotidyltransferase activity"/>
    <property type="evidence" value="ECO:0007669"/>
    <property type="project" value="UniProtKB-KW"/>
</dbReference>
<dbReference type="SUPFAM" id="SSF81301">
    <property type="entry name" value="Nucleotidyltransferase"/>
    <property type="match status" value="1"/>
</dbReference>
<evidence type="ECO:0000256" key="5">
    <source>
        <dbReference type="ARBA" id="ARBA00022723"/>
    </source>
</evidence>
<proteinExistence type="inferred from homology"/>
<evidence type="ECO:0000256" key="9">
    <source>
        <dbReference type="RuleBase" id="RU003953"/>
    </source>
</evidence>
<accession>A0A3D8J181</accession>
<gene>
    <name evidence="13" type="ORF">CQA58_03195</name>
</gene>
<evidence type="ECO:0000256" key="8">
    <source>
        <dbReference type="ARBA" id="ARBA00022884"/>
    </source>
</evidence>
<evidence type="ECO:0000256" key="2">
    <source>
        <dbReference type="ARBA" id="ARBA00022679"/>
    </source>
</evidence>
<evidence type="ECO:0000259" key="11">
    <source>
        <dbReference type="Pfam" id="PF12627"/>
    </source>
</evidence>
<comment type="cofactor">
    <cofactor evidence="1">
        <name>Mg(2+)</name>
        <dbReference type="ChEBI" id="CHEBI:18420"/>
    </cofactor>
</comment>
<evidence type="ECO:0000256" key="1">
    <source>
        <dbReference type="ARBA" id="ARBA00001946"/>
    </source>
</evidence>
<feature type="domain" description="CCA-adding enzyme C-terminal" evidence="12">
    <location>
        <begin position="241"/>
        <end position="375"/>
    </location>
</feature>
<feature type="domain" description="tRNA nucleotidyltransferase/poly(A) polymerase RNA and SrmB- binding" evidence="11">
    <location>
        <begin position="169"/>
        <end position="225"/>
    </location>
</feature>
<feature type="domain" description="Poly A polymerase head" evidence="10">
    <location>
        <begin position="24"/>
        <end position="141"/>
    </location>
</feature>
<dbReference type="InterPro" id="IPR032810">
    <property type="entry name" value="CCA-adding_enz_C"/>
</dbReference>
<keyword evidence="3" id="KW-0819">tRNA processing</keyword>
<keyword evidence="7" id="KW-0460">Magnesium</keyword>
<comment type="caution">
    <text evidence="13">The sequence shown here is derived from an EMBL/GenBank/DDBJ whole genome shotgun (WGS) entry which is preliminary data.</text>
</comment>
<evidence type="ECO:0000256" key="6">
    <source>
        <dbReference type="ARBA" id="ARBA00022741"/>
    </source>
</evidence>
<dbReference type="PANTHER" id="PTHR46173:SF1">
    <property type="entry name" value="CCA TRNA NUCLEOTIDYLTRANSFERASE 1, MITOCHONDRIAL"/>
    <property type="match status" value="1"/>
</dbReference>
<evidence type="ECO:0000256" key="3">
    <source>
        <dbReference type="ARBA" id="ARBA00022694"/>
    </source>
</evidence>
<dbReference type="GO" id="GO:0046872">
    <property type="term" value="F:metal ion binding"/>
    <property type="evidence" value="ECO:0007669"/>
    <property type="project" value="UniProtKB-KW"/>
</dbReference>
<protein>
    <recommendedName>
        <fullName evidence="15">CCA tRNA nucleotidyltransferase</fullName>
    </recommendedName>
</protein>
<evidence type="ECO:0000259" key="12">
    <source>
        <dbReference type="Pfam" id="PF13735"/>
    </source>
</evidence>
<dbReference type="AlphaFoldDB" id="A0A3D8J181"/>
<keyword evidence="4" id="KW-0548">Nucleotidyltransferase</keyword>